<feature type="region of interest" description="Disordered" evidence="9">
    <location>
        <begin position="96"/>
        <end position="140"/>
    </location>
</feature>
<dbReference type="Gene3D" id="3.30.730.10">
    <property type="entry name" value="AP2/ERF domain"/>
    <property type="match status" value="1"/>
</dbReference>
<dbReference type="PANTHER" id="PTHR31241:SF62">
    <property type="entry name" value="DEHYDRATION-RESPONSIVE ELEMENT-BINDING PROTEIN 2D"/>
    <property type="match status" value="1"/>
</dbReference>
<keyword evidence="12" id="KW-1185">Reference proteome</keyword>
<evidence type="ECO:0000256" key="1">
    <source>
        <dbReference type="ARBA" id="ARBA00004123"/>
    </source>
</evidence>
<gene>
    <name evidence="11" type="ORF">LITE_LOCUS23986</name>
</gene>
<dbReference type="CDD" id="cd00018">
    <property type="entry name" value="AP2"/>
    <property type="match status" value="1"/>
</dbReference>
<accession>A0AAV0LH18</accession>
<dbReference type="GO" id="GO:0005634">
    <property type="term" value="C:nucleus"/>
    <property type="evidence" value="ECO:0007669"/>
    <property type="project" value="UniProtKB-SubCell"/>
</dbReference>
<evidence type="ECO:0000256" key="4">
    <source>
        <dbReference type="ARBA" id="ARBA00023125"/>
    </source>
</evidence>
<dbReference type="EMBL" id="CAMGYJ010000006">
    <property type="protein sequence ID" value="CAI0433685.1"/>
    <property type="molecule type" value="Genomic_DNA"/>
</dbReference>
<evidence type="ECO:0000313" key="12">
    <source>
        <dbReference type="Proteomes" id="UP001154282"/>
    </source>
</evidence>
<dbReference type="PANTHER" id="PTHR31241">
    <property type="entry name" value="DEHYDRATION-RESPONSIVE ELEMENT-BINDING PROTEIN 2C"/>
    <property type="match status" value="1"/>
</dbReference>
<dbReference type="InterPro" id="IPR036955">
    <property type="entry name" value="AP2/ERF_dom_sf"/>
</dbReference>
<keyword evidence="5" id="KW-0010">Activator</keyword>
<comment type="similarity">
    <text evidence="8">Belongs to the AP2/ERF transcription factor family. ERF subfamily.</text>
</comment>
<dbReference type="FunFam" id="3.30.730.10:FF:000001">
    <property type="entry name" value="Ethylene-responsive transcription factor 2"/>
    <property type="match status" value="1"/>
</dbReference>
<dbReference type="PRINTS" id="PR00367">
    <property type="entry name" value="ETHRSPELEMNT"/>
</dbReference>
<dbReference type="GO" id="GO:0003700">
    <property type="term" value="F:DNA-binding transcription factor activity"/>
    <property type="evidence" value="ECO:0007669"/>
    <property type="project" value="InterPro"/>
</dbReference>
<name>A0AAV0LH18_9ROSI</name>
<feature type="compositionally biased region" description="Low complexity" evidence="9">
    <location>
        <begin position="98"/>
        <end position="107"/>
    </location>
</feature>
<sequence>MEKEAGSINKAAKKSSSSSSMGRSRKGCMRGKGGPENAQCKYRGVRQRTWGKWVAEIREPSLGSRIWLGTFDTSLEAARAYDEAAVTLYGPSATLNLPSSSSSSSSAPSPPPPPRPITATAEVASEGPPPAGSGGGKHDDEKVVLMQGRGDQFCDSNSNSSGLAVGGGEGLVDWLEFSNDFIELNDLNGGFGWRQGMGVNGDSCFSSCSILDGSFQDHNFPWSF</sequence>
<keyword evidence="7" id="KW-0539">Nucleus</keyword>
<comment type="subcellular location">
    <subcellularLocation>
        <location evidence="1">Nucleus</location>
    </subcellularLocation>
</comment>
<keyword evidence="4" id="KW-0238">DNA-binding</keyword>
<dbReference type="GO" id="GO:0000976">
    <property type="term" value="F:transcription cis-regulatory region binding"/>
    <property type="evidence" value="ECO:0007669"/>
    <property type="project" value="TreeGrafter"/>
</dbReference>
<feature type="region of interest" description="Disordered" evidence="9">
    <location>
        <begin position="1"/>
        <end position="45"/>
    </location>
</feature>
<keyword evidence="3" id="KW-0346">Stress response</keyword>
<dbReference type="Proteomes" id="UP001154282">
    <property type="component" value="Unassembled WGS sequence"/>
</dbReference>
<protein>
    <recommendedName>
        <fullName evidence="10">AP2/ERF domain-containing protein</fullName>
    </recommendedName>
</protein>
<evidence type="ECO:0000256" key="8">
    <source>
        <dbReference type="ARBA" id="ARBA00024343"/>
    </source>
</evidence>
<proteinExistence type="inferred from homology"/>
<comment type="caution">
    <text evidence="11">The sequence shown here is derived from an EMBL/GenBank/DDBJ whole genome shotgun (WGS) entry which is preliminary data.</text>
</comment>
<evidence type="ECO:0000259" key="10">
    <source>
        <dbReference type="PROSITE" id="PS51032"/>
    </source>
</evidence>
<organism evidence="11 12">
    <name type="scientific">Linum tenue</name>
    <dbReference type="NCBI Taxonomy" id="586396"/>
    <lineage>
        <taxon>Eukaryota</taxon>
        <taxon>Viridiplantae</taxon>
        <taxon>Streptophyta</taxon>
        <taxon>Embryophyta</taxon>
        <taxon>Tracheophyta</taxon>
        <taxon>Spermatophyta</taxon>
        <taxon>Magnoliopsida</taxon>
        <taxon>eudicotyledons</taxon>
        <taxon>Gunneridae</taxon>
        <taxon>Pentapetalae</taxon>
        <taxon>rosids</taxon>
        <taxon>fabids</taxon>
        <taxon>Malpighiales</taxon>
        <taxon>Linaceae</taxon>
        <taxon>Linum</taxon>
    </lineage>
</organism>
<dbReference type="GO" id="GO:0006950">
    <property type="term" value="P:response to stress"/>
    <property type="evidence" value="ECO:0007669"/>
    <property type="project" value="TreeGrafter"/>
</dbReference>
<evidence type="ECO:0000256" key="7">
    <source>
        <dbReference type="ARBA" id="ARBA00023242"/>
    </source>
</evidence>
<dbReference type="GO" id="GO:0045893">
    <property type="term" value="P:positive regulation of DNA-templated transcription"/>
    <property type="evidence" value="ECO:0007669"/>
    <property type="project" value="TreeGrafter"/>
</dbReference>
<keyword evidence="2" id="KW-0805">Transcription regulation</keyword>
<feature type="domain" description="AP2/ERF" evidence="10">
    <location>
        <begin position="41"/>
        <end position="98"/>
    </location>
</feature>
<dbReference type="SUPFAM" id="SSF54171">
    <property type="entry name" value="DNA-binding domain"/>
    <property type="match status" value="1"/>
</dbReference>
<dbReference type="Pfam" id="PF00847">
    <property type="entry name" value="AP2"/>
    <property type="match status" value="1"/>
</dbReference>
<keyword evidence="6" id="KW-0804">Transcription</keyword>
<dbReference type="SMART" id="SM00380">
    <property type="entry name" value="AP2"/>
    <property type="match status" value="1"/>
</dbReference>
<reference evidence="11" key="1">
    <citation type="submission" date="2022-08" db="EMBL/GenBank/DDBJ databases">
        <authorList>
            <person name="Gutierrez-Valencia J."/>
        </authorList>
    </citation>
    <scope>NUCLEOTIDE SEQUENCE</scope>
</reference>
<dbReference type="AlphaFoldDB" id="A0AAV0LH18"/>
<evidence type="ECO:0000256" key="6">
    <source>
        <dbReference type="ARBA" id="ARBA00023163"/>
    </source>
</evidence>
<evidence type="ECO:0000256" key="3">
    <source>
        <dbReference type="ARBA" id="ARBA00023016"/>
    </source>
</evidence>
<evidence type="ECO:0000256" key="9">
    <source>
        <dbReference type="SAM" id="MobiDB-lite"/>
    </source>
</evidence>
<evidence type="ECO:0000313" key="11">
    <source>
        <dbReference type="EMBL" id="CAI0433685.1"/>
    </source>
</evidence>
<dbReference type="PROSITE" id="PS51032">
    <property type="entry name" value="AP2_ERF"/>
    <property type="match status" value="1"/>
</dbReference>
<evidence type="ECO:0000256" key="5">
    <source>
        <dbReference type="ARBA" id="ARBA00023159"/>
    </source>
</evidence>
<dbReference type="InterPro" id="IPR001471">
    <property type="entry name" value="AP2/ERF_dom"/>
</dbReference>
<dbReference type="InterPro" id="IPR016177">
    <property type="entry name" value="DNA-bd_dom_sf"/>
</dbReference>
<evidence type="ECO:0000256" key="2">
    <source>
        <dbReference type="ARBA" id="ARBA00023015"/>
    </source>
</evidence>